<accession>A0A4C1TJF6</accession>
<name>A0A4C1TJF6_EUMVA</name>
<feature type="region of interest" description="Disordered" evidence="1">
    <location>
        <begin position="62"/>
        <end position="114"/>
    </location>
</feature>
<dbReference type="Proteomes" id="UP000299102">
    <property type="component" value="Unassembled WGS sequence"/>
</dbReference>
<evidence type="ECO:0000313" key="3">
    <source>
        <dbReference type="Proteomes" id="UP000299102"/>
    </source>
</evidence>
<sequence>MTYVFGVRIWVLLVWNLERGRDRNHVWEGTMARYRRSSLCVRADIAVVEICIFLTEPEPRPERELESEAELRLEPRKETTSDHGSCPDLAIDSDPAYKTRSQCRAGTRSESPTRSRFVFRSRFQFP</sequence>
<evidence type="ECO:0000313" key="2">
    <source>
        <dbReference type="EMBL" id="GBP13720.1"/>
    </source>
</evidence>
<feature type="compositionally biased region" description="Polar residues" evidence="1">
    <location>
        <begin position="99"/>
        <end position="112"/>
    </location>
</feature>
<proteinExistence type="predicted"/>
<feature type="compositionally biased region" description="Basic and acidic residues" evidence="1">
    <location>
        <begin position="62"/>
        <end position="81"/>
    </location>
</feature>
<organism evidence="2 3">
    <name type="scientific">Eumeta variegata</name>
    <name type="common">Bagworm moth</name>
    <name type="synonym">Eumeta japonica</name>
    <dbReference type="NCBI Taxonomy" id="151549"/>
    <lineage>
        <taxon>Eukaryota</taxon>
        <taxon>Metazoa</taxon>
        <taxon>Ecdysozoa</taxon>
        <taxon>Arthropoda</taxon>
        <taxon>Hexapoda</taxon>
        <taxon>Insecta</taxon>
        <taxon>Pterygota</taxon>
        <taxon>Neoptera</taxon>
        <taxon>Endopterygota</taxon>
        <taxon>Lepidoptera</taxon>
        <taxon>Glossata</taxon>
        <taxon>Ditrysia</taxon>
        <taxon>Tineoidea</taxon>
        <taxon>Psychidae</taxon>
        <taxon>Oiketicinae</taxon>
        <taxon>Eumeta</taxon>
    </lineage>
</organism>
<comment type="caution">
    <text evidence="2">The sequence shown here is derived from an EMBL/GenBank/DDBJ whole genome shotgun (WGS) entry which is preliminary data.</text>
</comment>
<evidence type="ECO:0000256" key="1">
    <source>
        <dbReference type="SAM" id="MobiDB-lite"/>
    </source>
</evidence>
<gene>
    <name evidence="2" type="ORF">EVAR_7957_1</name>
</gene>
<protein>
    <submittedName>
        <fullName evidence="2">Uncharacterized protein</fullName>
    </submittedName>
</protein>
<dbReference type="AlphaFoldDB" id="A0A4C1TJF6"/>
<keyword evidence="3" id="KW-1185">Reference proteome</keyword>
<reference evidence="2 3" key="1">
    <citation type="journal article" date="2019" name="Commun. Biol.">
        <title>The bagworm genome reveals a unique fibroin gene that provides high tensile strength.</title>
        <authorList>
            <person name="Kono N."/>
            <person name="Nakamura H."/>
            <person name="Ohtoshi R."/>
            <person name="Tomita M."/>
            <person name="Numata K."/>
            <person name="Arakawa K."/>
        </authorList>
    </citation>
    <scope>NUCLEOTIDE SEQUENCE [LARGE SCALE GENOMIC DNA]</scope>
</reference>
<dbReference type="EMBL" id="BGZK01000059">
    <property type="protein sequence ID" value="GBP13720.1"/>
    <property type="molecule type" value="Genomic_DNA"/>
</dbReference>